<dbReference type="EMBL" id="BSNX01000037">
    <property type="protein sequence ID" value="GLQ73678.1"/>
    <property type="molecule type" value="Genomic_DNA"/>
</dbReference>
<dbReference type="InterPro" id="IPR000683">
    <property type="entry name" value="Gfo/Idh/MocA-like_OxRdtase_N"/>
</dbReference>
<evidence type="ECO:0000259" key="4">
    <source>
        <dbReference type="Pfam" id="PF22725"/>
    </source>
</evidence>
<evidence type="ECO:0000256" key="2">
    <source>
        <dbReference type="ARBA" id="ARBA00023002"/>
    </source>
</evidence>
<keyword evidence="2" id="KW-0560">Oxidoreductase</keyword>
<keyword evidence="6" id="KW-1185">Reference proteome</keyword>
<protein>
    <submittedName>
        <fullName evidence="5">Oxidoreductase</fullName>
    </submittedName>
</protein>
<evidence type="ECO:0000313" key="6">
    <source>
        <dbReference type="Proteomes" id="UP001156690"/>
    </source>
</evidence>
<dbReference type="AlphaFoldDB" id="A0AAV5NT62"/>
<reference evidence="6" key="1">
    <citation type="journal article" date="2019" name="Int. J. Syst. Evol. Microbiol.">
        <title>The Global Catalogue of Microorganisms (GCM) 10K type strain sequencing project: providing services to taxonomists for standard genome sequencing and annotation.</title>
        <authorList>
            <consortium name="The Broad Institute Genomics Platform"/>
            <consortium name="The Broad Institute Genome Sequencing Center for Infectious Disease"/>
            <person name="Wu L."/>
            <person name="Ma J."/>
        </authorList>
    </citation>
    <scope>NUCLEOTIDE SEQUENCE [LARGE SCALE GENOMIC DNA]</scope>
    <source>
        <strain evidence="6">NBRC 15640</strain>
    </source>
</reference>
<dbReference type="Pfam" id="PF01408">
    <property type="entry name" value="GFO_IDH_MocA"/>
    <property type="match status" value="1"/>
</dbReference>
<dbReference type="PANTHER" id="PTHR43708:SF5">
    <property type="entry name" value="CONSERVED EXPRESSED OXIDOREDUCTASE (EUROFUNG)-RELATED"/>
    <property type="match status" value="1"/>
</dbReference>
<dbReference type="Gene3D" id="3.30.360.10">
    <property type="entry name" value="Dihydrodipicolinate Reductase, domain 2"/>
    <property type="match status" value="1"/>
</dbReference>
<name>A0AAV5NT62_9VIBR</name>
<evidence type="ECO:0000313" key="5">
    <source>
        <dbReference type="EMBL" id="GLQ73678.1"/>
    </source>
</evidence>
<proteinExistence type="inferred from homology"/>
<dbReference type="Proteomes" id="UP001156690">
    <property type="component" value="Unassembled WGS sequence"/>
</dbReference>
<dbReference type="PANTHER" id="PTHR43708">
    <property type="entry name" value="CONSERVED EXPRESSED OXIDOREDUCTASE (EUROFUNG)"/>
    <property type="match status" value="1"/>
</dbReference>
<feature type="domain" description="Gfo/Idh/MocA-like oxidoreductase N-terminal" evidence="3">
    <location>
        <begin position="18"/>
        <end position="133"/>
    </location>
</feature>
<evidence type="ECO:0000259" key="3">
    <source>
        <dbReference type="Pfam" id="PF01408"/>
    </source>
</evidence>
<comment type="similarity">
    <text evidence="1">Belongs to the Gfo/Idh/MocA family.</text>
</comment>
<dbReference type="RefSeq" id="WP_224055185.1">
    <property type="nucleotide sequence ID" value="NZ_AP025144.1"/>
</dbReference>
<dbReference type="SUPFAM" id="SSF51735">
    <property type="entry name" value="NAD(P)-binding Rossmann-fold domains"/>
    <property type="match status" value="1"/>
</dbReference>
<dbReference type="Pfam" id="PF22725">
    <property type="entry name" value="GFO_IDH_MocA_C3"/>
    <property type="match status" value="1"/>
</dbReference>
<dbReference type="InterPro" id="IPR055170">
    <property type="entry name" value="GFO_IDH_MocA-like_dom"/>
</dbReference>
<organism evidence="5 6">
    <name type="scientific">Vibrio penaeicida</name>
    <dbReference type="NCBI Taxonomy" id="104609"/>
    <lineage>
        <taxon>Bacteria</taxon>
        <taxon>Pseudomonadati</taxon>
        <taxon>Pseudomonadota</taxon>
        <taxon>Gammaproteobacteria</taxon>
        <taxon>Vibrionales</taxon>
        <taxon>Vibrionaceae</taxon>
        <taxon>Vibrio</taxon>
    </lineage>
</organism>
<comment type="caution">
    <text evidence="5">The sequence shown here is derived from an EMBL/GenBank/DDBJ whole genome shotgun (WGS) entry which is preliminary data.</text>
</comment>
<feature type="domain" description="GFO/IDH/MocA-like oxidoreductase" evidence="4">
    <location>
        <begin position="142"/>
        <end position="261"/>
    </location>
</feature>
<dbReference type="SUPFAM" id="SSF55347">
    <property type="entry name" value="Glyceraldehyde-3-phosphate dehydrogenase-like, C-terminal domain"/>
    <property type="match status" value="1"/>
</dbReference>
<dbReference type="InterPro" id="IPR051317">
    <property type="entry name" value="Gfo/Idh/MocA_oxidoreduct"/>
</dbReference>
<dbReference type="InterPro" id="IPR036291">
    <property type="entry name" value="NAD(P)-bd_dom_sf"/>
</dbReference>
<gene>
    <name evidence="5" type="ORF">GCM10007932_30380</name>
</gene>
<accession>A0AAV5NT62</accession>
<evidence type="ECO:0000256" key="1">
    <source>
        <dbReference type="ARBA" id="ARBA00010928"/>
    </source>
</evidence>
<dbReference type="GO" id="GO:0016491">
    <property type="term" value="F:oxidoreductase activity"/>
    <property type="evidence" value="ECO:0007669"/>
    <property type="project" value="UniProtKB-KW"/>
</dbReference>
<dbReference type="GO" id="GO:0000166">
    <property type="term" value="F:nucleotide binding"/>
    <property type="evidence" value="ECO:0007669"/>
    <property type="project" value="InterPro"/>
</dbReference>
<sequence>MTMELQQTWPKPNNPKPIVIIGAGGIVHDAHLPAYKKAGFHVQGIFDIDTSRAEKVASDWGIETVYKSLEDATQFTNVVYDLPLPPIAAPQVLEMLPDGVPVLIQKPLGLDLEQAKVIRDICERKNLIAAVNFQLRFSAMMLALRDVVQSGKLGELTDIEVHLNIHTPWEMFPFLLKMERIELLVHSIHYIDLIRSIAGNPKSVYCRSMADPRSQDFKQTRTSAILDYEYPLRCLMSINHNHDYGRKAQDASFRFEGTEGCVMIKMGVLLDYPNGEPDEFLFCERGKEWQSVPLEGGWFPEAFIGTMSNIQRFASGEDDTLHTAVADAFQTMAVVEACFESNKAKGTDIQY</sequence>
<dbReference type="Gene3D" id="3.40.50.720">
    <property type="entry name" value="NAD(P)-binding Rossmann-like Domain"/>
    <property type="match status" value="1"/>
</dbReference>